<keyword evidence="2 15" id="KW-0813">Transport</keyword>
<evidence type="ECO:0000313" key="18">
    <source>
        <dbReference type="Proteomes" id="UP000199226"/>
    </source>
</evidence>
<evidence type="ECO:0000256" key="10">
    <source>
        <dbReference type="ARBA" id="ARBA00023134"/>
    </source>
</evidence>
<dbReference type="PROSITE" id="PS51711">
    <property type="entry name" value="G_FEOB"/>
    <property type="match status" value="1"/>
</dbReference>
<evidence type="ECO:0000313" key="17">
    <source>
        <dbReference type="EMBL" id="SDL90696.1"/>
    </source>
</evidence>
<reference evidence="18" key="1">
    <citation type="submission" date="2016-10" db="EMBL/GenBank/DDBJ databases">
        <authorList>
            <person name="Varghese N."/>
            <person name="Submissions S."/>
        </authorList>
    </citation>
    <scope>NUCLEOTIDE SEQUENCE [LARGE SCALE GENOMIC DNA]</scope>
    <source>
        <strain evidence="18">DSM 24536</strain>
    </source>
</reference>
<dbReference type="InterPro" id="IPR050860">
    <property type="entry name" value="FeoB_GTPase"/>
</dbReference>
<evidence type="ECO:0000256" key="13">
    <source>
        <dbReference type="PIRSR" id="PIRSR603373-1"/>
    </source>
</evidence>
<organism evidence="17 18">
    <name type="scientific">Daejeonella rubra</name>
    <dbReference type="NCBI Taxonomy" id="990371"/>
    <lineage>
        <taxon>Bacteria</taxon>
        <taxon>Pseudomonadati</taxon>
        <taxon>Bacteroidota</taxon>
        <taxon>Sphingobacteriia</taxon>
        <taxon>Sphingobacteriales</taxon>
        <taxon>Sphingobacteriaceae</taxon>
        <taxon>Daejeonella</taxon>
    </lineage>
</organism>
<evidence type="ECO:0000256" key="4">
    <source>
        <dbReference type="ARBA" id="ARBA00022496"/>
    </source>
</evidence>
<dbReference type="InterPro" id="IPR030389">
    <property type="entry name" value="G_FEOB_dom"/>
</dbReference>
<feature type="transmembrane region" description="Helical" evidence="15">
    <location>
        <begin position="281"/>
        <end position="301"/>
    </location>
</feature>
<dbReference type="InterPro" id="IPR006073">
    <property type="entry name" value="GTP-bd"/>
</dbReference>
<dbReference type="EMBL" id="FNHH01000003">
    <property type="protein sequence ID" value="SDL90696.1"/>
    <property type="molecule type" value="Genomic_DNA"/>
</dbReference>
<evidence type="ECO:0000256" key="9">
    <source>
        <dbReference type="ARBA" id="ARBA00023065"/>
    </source>
</evidence>
<feature type="domain" description="FeoB-type G" evidence="16">
    <location>
        <begin position="4"/>
        <end position="171"/>
    </location>
</feature>
<feature type="transmembrane region" description="Helical" evidence="15">
    <location>
        <begin position="381"/>
        <end position="403"/>
    </location>
</feature>
<feature type="transmembrane region" description="Helical" evidence="15">
    <location>
        <begin position="512"/>
        <end position="532"/>
    </location>
</feature>
<proteinExistence type="inferred from homology"/>
<evidence type="ECO:0000256" key="6">
    <source>
        <dbReference type="ARBA" id="ARBA00022741"/>
    </source>
</evidence>
<evidence type="ECO:0000259" key="16">
    <source>
        <dbReference type="PROSITE" id="PS51711"/>
    </source>
</evidence>
<dbReference type="InterPro" id="IPR005225">
    <property type="entry name" value="Small_GTP-bd"/>
</dbReference>
<keyword evidence="8 15" id="KW-0408">Iron</keyword>
<feature type="binding site" evidence="14">
    <location>
        <position position="22"/>
    </location>
    <ligand>
        <name>Mg(2+)</name>
        <dbReference type="ChEBI" id="CHEBI:18420"/>
        <label>1</label>
    </ligand>
</feature>
<feature type="binding site" evidence="14">
    <location>
        <position position="25"/>
    </location>
    <ligand>
        <name>Mg(2+)</name>
        <dbReference type="ChEBI" id="CHEBI:18420"/>
        <label>2</label>
    </ligand>
</feature>
<dbReference type="Pfam" id="PF07664">
    <property type="entry name" value="FeoB_C"/>
    <property type="match status" value="1"/>
</dbReference>
<feature type="binding site" evidence="14">
    <location>
        <position position="26"/>
    </location>
    <ligand>
        <name>Mg(2+)</name>
        <dbReference type="ChEBI" id="CHEBI:18420"/>
        <label>2</label>
    </ligand>
</feature>
<keyword evidence="3" id="KW-1003">Cell membrane</keyword>
<comment type="similarity">
    <text evidence="15">Belongs to the TRAFAC class TrmE-Era-EngA-EngB-Septin-like GTPase superfamily. FeoB GTPase (TC 9.A.8) family.</text>
</comment>
<dbReference type="InterPro" id="IPR011640">
    <property type="entry name" value="Fe2_transport_prot_B_C"/>
</dbReference>
<dbReference type="GO" id="GO:0005525">
    <property type="term" value="F:GTP binding"/>
    <property type="evidence" value="ECO:0007669"/>
    <property type="project" value="UniProtKB-KW"/>
</dbReference>
<feature type="binding site" evidence="13">
    <location>
        <begin position="36"/>
        <end position="40"/>
    </location>
    <ligand>
        <name>GTP</name>
        <dbReference type="ChEBI" id="CHEBI:37565"/>
        <label>1</label>
    </ligand>
</feature>
<evidence type="ECO:0000256" key="14">
    <source>
        <dbReference type="PIRSR" id="PIRSR603373-2"/>
    </source>
</evidence>
<evidence type="ECO:0000256" key="8">
    <source>
        <dbReference type="ARBA" id="ARBA00023004"/>
    </source>
</evidence>
<keyword evidence="6 13" id="KW-0547">Nucleotide-binding</keyword>
<keyword evidence="14" id="KW-0460">Magnesium</keyword>
<evidence type="ECO:0000256" key="2">
    <source>
        <dbReference type="ARBA" id="ARBA00022448"/>
    </source>
</evidence>
<feature type="binding site" evidence="13">
    <location>
        <begin position="122"/>
        <end position="125"/>
    </location>
    <ligand>
        <name>GTP</name>
        <dbReference type="ChEBI" id="CHEBI:37565"/>
        <label>1</label>
    </ligand>
</feature>
<dbReference type="Pfam" id="PF07670">
    <property type="entry name" value="Gate"/>
    <property type="match status" value="2"/>
</dbReference>
<dbReference type="CDD" id="cd01879">
    <property type="entry name" value="FeoB"/>
    <property type="match status" value="1"/>
</dbReference>
<feature type="transmembrane region" description="Helical" evidence="15">
    <location>
        <begin position="642"/>
        <end position="662"/>
    </location>
</feature>
<evidence type="ECO:0000256" key="3">
    <source>
        <dbReference type="ARBA" id="ARBA00022475"/>
    </source>
</evidence>
<dbReference type="Pfam" id="PF02421">
    <property type="entry name" value="FeoB_N"/>
    <property type="match status" value="1"/>
</dbReference>
<dbReference type="GO" id="GO:0005886">
    <property type="term" value="C:plasma membrane"/>
    <property type="evidence" value="ECO:0007669"/>
    <property type="project" value="UniProtKB-SubCell"/>
</dbReference>
<keyword evidence="4 15" id="KW-0410">Iron transport</keyword>
<dbReference type="Gene3D" id="3.40.50.300">
    <property type="entry name" value="P-loop containing nucleotide triphosphate hydrolases"/>
    <property type="match status" value="1"/>
</dbReference>
<feature type="binding site" evidence="13">
    <location>
        <begin position="58"/>
        <end position="61"/>
    </location>
    <ligand>
        <name>GTP</name>
        <dbReference type="ChEBI" id="CHEBI:37565"/>
        <label>1</label>
    </ligand>
</feature>
<dbReference type="RefSeq" id="WP_090700176.1">
    <property type="nucleotide sequence ID" value="NZ_FNHH01000003.1"/>
</dbReference>
<keyword evidence="10 13" id="KW-0342">GTP-binding</keyword>
<name>A0A1G9NVS7_9SPHI</name>
<feature type="transmembrane region" description="Helical" evidence="15">
    <location>
        <begin position="682"/>
        <end position="703"/>
    </location>
</feature>
<keyword evidence="11 15" id="KW-0472">Membrane</keyword>
<feature type="binding site" evidence="13">
    <location>
        <begin position="11"/>
        <end position="18"/>
    </location>
    <ligand>
        <name>GTP</name>
        <dbReference type="ChEBI" id="CHEBI:37565"/>
        <label>1</label>
    </ligand>
</feature>
<feature type="transmembrane region" description="Helical" evidence="15">
    <location>
        <begin position="337"/>
        <end position="361"/>
    </location>
</feature>
<comment type="subcellular location">
    <subcellularLocation>
        <location evidence="15">Cell inner membrane</location>
        <topology evidence="15">Multi-pass membrane protein</topology>
    </subcellularLocation>
    <subcellularLocation>
        <location evidence="1">Cell membrane</location>
        <topology evidence="1">Multi-pass membrane protein</topology>
    </subcellularLocation>
</comment>
<dbReference type="PRINTS" id="PR00326">
    <property type="entry name" value="GTP1OBG"/>
</dbReference>
<evidence type="ECO:0000256" key="1">
    <source>
        <dbReference type="ARBA" id="ARBA00004651"/>
    </source>
</evidence>
<dbReference type="GO" id="GO:0046872">
    <property type="term" value="F:metal ion binding"/>
    <property type="evidence" value="ECO:0007669"/>
    <property type="project" value="UniProtKB-KW"/>
</dbReference>
<comment type="function">
    <text evidence="15">Probable transporter of a GTP-driven Fe(2+) uptake system.</text>
</comment>
<keyword evidence="18" id="KW-1185">Reference proteome</keyword>
<dbReference type="OrthoDB" id="9809127at2"/>
<gene>
    <name evidence="17" type="ORF">SAMN05421813_103203</name>
</gene>
<dbReference type="InterPro" id="IPR011642">
    <property type="entry name" value="Gate_dom"/>
</dbReference>
<feature type="transmembrane region" description="Helical" evidence="15">
    <location>
        <begin position="415"/>
        <end position="442"/>
    </location>
</feature>
<dbReference type="AlphaFoldDB" id="A0A1G9NVS7"/>
<accession>A0A1G9NVS7</accession>
<evidence type="ECO:0000256" key="5">
    <source>
        <dbReference type="ARBA" id="ARBA00022692"/>
    </source>
</evidence>
<evidence type="ECO:0000256" key="7">
    <source>
        <dbReference type="ARBA" id="ARBA00022989"/>
    </source>
</evidence>
<dbReference type="InterPro" id="IPR027417">
    <property type="entry name" value="P-loop_NTPase"/>
</dbReference>
<dbReference type="Proteomes" id="UP000199226">
    <property type="component" value="Unassembled WGS sequence"/>
</dbReference>
<keyword evidence="7 15" id="KW-1133">Transmembrane helix</keyword>
<evidence type="ECO:0000256" key="12">
    <source>
        <dbReference type="NCBIfam" id="TIGR00437"/>
    </source>
</evidence>
<dbReference type="PANTHER" id="PTHR43185:SF1">
    <property type="entry name" value="FE(2+) TRANSPORTER FEOB"/>
    <property type="match status" value="1"/>
</dbReference>
<dbReference type="NCBIfam" id="TIGR00437">
    <property type="entry name" value="feoB"/>
    <property type="match status" value="1"/>
</dbReference>
<sequence length="704" mass="79145">MDGDLKVALVGNPNSGKSTLFNVLTGLNQKIGNFPGVTVEKKIGFVKLSDQRNAQITDLPGTYSIYPKSRDERIVMDALADKNSPDYPELIIFVADASNLKRNLLLFSQVADLQIPIIIALNMMDLAGQSGIEIAVDELAQKLGVQVIPISARKQQGIDRLKEAILNSTSIPLQLPSIEVEAIAPELIQKIQDELNIEHPYVALQLAHQYENMLFLSAEQKRKIQELNQEFGFHSQKSQASETIARYNFINDVLFDTVKIHSDPKRETHSNRIDKILTHRIFGFIIFFAILFLIFQSIFAWSEYPMSLIEQLFMWLTDMGTQILPPGLLTDLLIDGVLAGLSGVIIFIPQIAILFAFISILEDTGYMSRVTFMMDKIMRKVGLSGKSIVPLIGGFACAVPSIMSARNIESWKDRMITIMVTPLIACSARLPVYTLLISLVVPDEKVWGIINMQGIALMSLYVLSIVSAILVAWVMKLVIRSRERGYFIMELPVYRMPRWNNVLLTMYRSVKAFVFEAGKVIIAVSIILWVLSSFGPSDRFEKIEARYSSEAMKKQYPQDEIDRLQASEKLENSYAGMLGKSIEPAIRPIGFDWKIGIALITSFAAREVFVGTMATIYSVDGDDSHVESVREKMQSARNPDTGLPVFTTAVAFSLMMFYAFAMQCMSTIAVVYRETKSWKWPAIQFVYMTVLAYLASFIVYNLLK</sequence>
<dbReference type="NCBIfam" id="TIGR00231">
    <property type="entry name" value="small_GTP"/>
    <property type="match status" value="1"/>
</dbReference>
<dbReference type="InterPro" id="IPR003373">
    <property type="entry name" value="Fe2_transport_prot-B"/>
</dbReference>
<dbReference type="STRING" id="990371.SAMN05421813_103203"/>
<keyword evidence="14" id="KW-0479">Metal-binding</keyword>
<protein>
    <recommendedName>
        <fullName evidence="12 15">Ferrous iron transport protein B</fullName>
    </recommendedName>
</protein>
<dbReference type="SUPFAM" id="SSF52540">
    <property type="entry name" value="P-loop containing nucleoside triphosphate hydrolases"/>
    <property type="match status" value="1"/>
</dbReference>
<dbReference type="GO" id="GO:0015093">
    <property type="term" value="F:ferrous iron transmembrane transporter activity"/>
    <property type="evidence" value="ECO:0007669"/>
    <property type="project" value="UniProtKB-UniRule"/>
</dbReference>
<evidence type="ECO:0000256" key="11">
    <source>
        <dbReference type="ARBA" id="ARBA00023136"/>
    </source>
</evidence>
<keyword evidence="5 15" id="KW-0812">Transmembrane</keyword>
<feature type="transmembrane region" description="Helical" evidence="15">
    <location>
        <begin position="454"/>
        <end position="475"/>
    </location>
</feature>
<evidence type="ECO:0000256" key="15">
    <source>
        <dbReference type="RuleBase" id="RU362098"/>
    </source>
</evidence>
<dbReference type="PANTHER" id="PTHR43185">
    <property type="entry name" value="FERROUS IRON TRANSPORT PROTEIN B"/>
    <property type="match status" value="1"/>
</dbReference>
<keyword evidence="9" id="KW-0406">Ion transport</keyword>